<gene>
    <name evidence="7" type="ORF">STRIP9103_00586</name>
</gene>
<name>L1KMP3_9ACTN</name>
<dbReference type="PANTHER" id="PTHR10996">
    <property type="entry name" value="2-HYDROXYACID DEHYDROGENASE-RELATED"/>
    <property type="match status" value="1"/>
</dbReference>
<evidence type="ECO:0000259" key="6">
    <source>
        <dbReference type="Pfam" id="PF02826"/>
    </source>
</evidence>
<dbReference type="InterPro" id="IPR036291">
    <property type="entry name" value="NAD(P)-bd_dom_sf"/>
</dbReference>
<evidence type="ECO:0000256" key="3">
    <source>
        <dbReference type="RuleBase" id="RU003719"/>
    </source>
</evidence>
<keyword evidence="8" id="KW-1185">Reference proteome</keyword>
<comment type="caution">
    <text evidence="7">The sequence shown here is derived from an EMBL/GenBank/DDBJ whole genome shotgun (WGS) entry which is preliminary data.</text>
</comment>
<feature type="region of interest" description="Disordered" evidence="4">
    <location>
        <begin position="346"/>
        <end position="365"/>
    </location>
</feature>
<evidence type="ECO:0000256" key="4">
    <source>
        <dbReference type="SAM" id="MobiDB-lite"/>
    </source>
</evidence>
<dbReference type="Gene3D" id="3.40.50.720">
    <property type="entry name" value="NAD(P)-binding Rossmann-like Domain"/>
    <property type="match status" value="2"/>
</dbReference>
<dbReference type="EMBL" id="AEJC01000573">
    <property type="protein sequence ID" value="EKX61668.1"/>
    <property type="molecule type" value="Genomic_DNA"/>
</dbReference>
<keyword evidence="2 3" id="KW-0560">Oxidoreductase</keyword>
<dbReference type="AlphaFoldDB" id="L1KMP3"/>
<feature type="compositionally biased region" description="Pro residues" evidence="4">
    <location>
        <begin position="1"/>
        <end position="18"/>
    </location>
</feature>
<evidence type="ECO:0000313" key="7">
    <source>
        <dbReference type="EMBL" id="EKX61668.1"/>
    </source>
</evidence>
<dbReference type="Pfam" id="PF02826">
    <property type="entry name" value="2-Hacid_dh_C"/>
    <property type="match status" value="1"/>
</dbReference>
<dbReference type="PROSITE" id="PS00670">
    <property type="entry name" value="D_2_HYDROXYACID_DH_2"/>
    <property type="match status" value="1"/>
</dbReference>
<feature type="region of interest" description="Disordered" evidence="4">
    <location>
        <begin position="1"/>
        <end position="40"/>
    </location>
</feature>
<dbReference type="Proteomes" id="UP000010411">
    <property type="component" value="Unassembled WGS sequence"/>
</dbReference>
<dbReference type="GO" id="GO:0016618">
    <property type="term" value="F:hydroxypyruvate reductase [NAD(P)H] activity"/>
    <property type="evidence" value="ECO:0007669"/>
    <property type="project" value="TreeGrafter"/>
</dbReference>
<dbReference type="InterPro" id="IPR006140">
    <property type="entry name" value="D-isomer_DH_NAD-bd"/>
</dbReference>
<reference evidence="7 8" key="1">
    <citation type="submission" date="2012-11" db="EMBL/GenBank/DDBJ databases">
        <authorList>
            <person name="Huguet-Tapia J.C."/>
            <person name="Durkin A.S."/>
            <person name="Pettis G.S."/>
            <person name="Badger J.H."/>
        </authorList>
    </citation>
    <scope>NUCLEOTIDE SEQUENCE [LARGE SCALE GENOMIC DNA]</scope>
    <source>
        <strain evidence="7 8">91-03</strain>
    </source>
</reference>
<dbReference type="InterPro" id="IPR006139">
    <property type="entry name" value="D-isomer_2_OHA_DH_cat_dom"/>
</dbReference>
<protein>
    <submittedName>
        <fullName evidence="7">Glyoxylate reductase family protein</fullName>
    </submittedName>
</protein>
<accession>L1KMP3</accession>
<dbReference type="Pfam" id="PF00389">
    <property type="entry name" value="2-Hacid_dh"/>
    <property type="match status" value="1"/>
</dbReference>
<dbReference type="GO" id="GO:0030267">
    <property type="term" value="F:glyoxylate reductase (NADPH) activity"/>
    <property type="evidence" value="ECO:0007669"/>
    <property type="project" value="TreeGrafter"/>
</dbReference>
<proteinExistence type="inferred from homology"/>
<dbReference type="GO" id="GO:0051287">
    <property type="term" value="F:NAD binding"/>
    <property type="evidence" value="ECO:0007669"/>
    <property type="project" value="InterPro"/>
</dbReference>
<dbReference type="PANTHER" id="PTHR10996:SF283">
    <property type="entry name" value="GLYOXYLATE_HYDROXYPYRUVATE REDUCTASE B"/>
    <property type="match status" value="1"/>
</dbReference>
<dbReference type="PATRIC" id="fig|698759.3.peg.7622"/>
<organism evidence="7 8">
    <name type="scientific">Streptomyces ipomoeae 91-03</name>
    <dbReference type="NCBI Taxonomy" id="698759"/>
    <lineage>
        <taxon>Bacteria</taxon>
        <taxon>Bacillati</taxon>
        <taxon>Actinomycetota</taxon>
        <taxon>Actinomycetes</taxon>
        <taxon>Kitasatosporales</taxon>
        <taxon>Streptomycetaceae</taxon>
        <taxon>Streptomyces</taxon>
    </lineage>
</organism>
<sequence length="365" mass="37900">MRNMPPNTPPPATPPSDTPPTGASPSGTPPSDAPSAHPPASATVLLTDHAWPDDSVERTVIEAAGLTLVTGPADPAPAATIEALVREHRPAAMLTCWAPVTAAAIAGSPDLRIVARLGVGLDNIAVEAAGERGVWVTNVPDYCVEEVSDHAVGMVLAWARGLVAFDRAVRNGEWQPSAARLRRVSTLTCGIVGYGRIGRATARKLAAFGCHVLAHGPHPPADTTGVELTGLDELLGRSDAVILHAPLTAETHHLIGAKELALMGQDTLLVNVSRGGLVDTEALTEALAVGRPGAAALDVLESEPHVPPALLEQSGTLLTPHIAFSSTASVEELRRRAAEEVVRVLRGEPPAHGRNTPRFPSGGRP</sequence>
<dbReference type="SUPFAM" id="SSF52283">
    <property type="entry name" value="Formate/glycerate dehydrogenase catalytic domain-like"/>
    <property type="match status" value="1"/>
</dbReference>
<dbReference type="SUPFAM" id="SSF51735">
    <property type="entry name" value="NAD(P)-binding Rossmann-fold domains"/>
    <property type="match status" value="1"/>
</dbReference>
<dbReference type="InterPro" id="IPR043322">
    <property type="entry name" value="CtBP"/>
</dbReference>
<feature type="domain" description="D-isomer specific 2-hydroxyacid dehydrogenase catalytic" evidence="5">
    <location>
        <begin position="91"/>
        <end position="352"/>
    </location>
</feature>
<dbReference type="GO" id="GO:0003714">
    <property type="term" value="F:transcription corepressor activity"/>
    <property type="evidence" value="ECO:0007669"/>
    <property type="project" value="InterPro"/>
</dbReference>
<dbReference type="InterPro" id="IPR050223">
    <property type="entry name" value="D-isomer_2-hydroxyacid_DH"/>
</dbReference>
<evidence type="ECO:0000313" key="8">
    <source>
        <dbReference type="Proteomes" id="UP000010411"/>
    </source>
</evidence>
<comment type="similarity">
    <text evidence="1 3">Belongs to the D-isomer specific 2-hydroxyacid dehydrogenase family.</text>
</comment>
<evidence type="ECO:0000256" key="2">
    <source>
        <dbReference type="ARBA" id="ARBA00023002"/>
    </source>
</evidence>
<dbReference type="GO" id="GO:0005829">
    <property type="term" value="C:cytosol"/>
    <property type="evidence" value="ECO:0007669"/>
    <property type="project" value="TreeGrafter"/>
</dbReference>
<evidence type="ECO:0000259" key="5">
    <source>
        <dbReference type="Pfam" id="PF00389"/>
    </source>
</evidence>
<dbReference type="CDD" id="cd05299">
    <property type="entry name" value="CtBP_dh"/>
    <property type="match status" value="1"/>
</dbReference>
<evidence type="ECO:0000256" key="1">
    <source>
        <dbReference type="ARBA" id="ARBA00005854"/>
    </source>
</evidence>
<feature type="domain" description="D-isomer specific 2-hydroxyacid dehydrogenase NAD-binding" evidence="6">
    <location>
        <begin position="152"/>
        <end position="323"/>
    </location>
</feature>
<dbReference type="InterPro" id="IPR029753">
    <property type="entry name" value="D-isomer_DH_CS"/>
</dbReference>